<dbReference type="InterPro" id="IPR012337">
    <property type="entry name" value="RNaseH-like_sf"/>
</dbReference>
<keyword evidence="6" id="KW-0805">Transcription regulation</keyword>
<comment type="subunit">
    <text evidence="2">Homodimer.</text>
</comment>
<evidence type="ECO:0000256" key="8">
    <source>
        <dbReference type="ARBA" id="ARBA00023163"/>
    </source>
</evidence>
<dbReference type="Pfam" id="PF05699">
    <property type="entry name" value="Dimer_Tnp_hAT"/>
    <property type="match status" value="1"/>
</dbReference>
<evidence type="ECO:0000256" key="5">
    <source>
        <dbReference type="ARBA" id="ARBA00022833"/>
    </source>
</evidence>
<evidence type="ECO:0000256" key="7">
    <source>
        <dbReference type="ARBA" id="ARBA00023125"/>
    </source>
</evidence>
<feature type="compositionally biased region" description="Low complexity" evidence="11">
    <location>
        <begin position="17"/>
        <end position="26"/>
    </location>
</feature>
<dbReference type="GO" id="GO:0009791">
    <property type="term" value="P:post-embryonic development"/>
    <property type="evidence" value="ECO:0007669"/>
    <property type="project" value="UniProtKB-ARBA"/>
</dbReference>
<keyword evidence="9" id="KW-0539">Nucleus</keyword>
<feature type="region of interest" description="Disordered" evidence="11">
    <location>
        <begin position="1"/>
        <end position="74"/>
    </location>
</feature>
<organism evidence="13 14">
    <name type="scientific">Acer saccharum</name>
    <name type="common">Sugar maple</name>
    <dbReference type="NCBI Taxonomy" id="4024"/>
    <lineage>
        <taxon>Eukaryota</taxon>
        <taxon>Viridiplantae</taxon>
        <taxon>Streptophyta</taxon>
        <taxon>Embryophyta</taxon>
        <taxon>Tracheophyta</taxon>
        <taxon>Spermatophyta</taxon>
        <taxon>Magnoliopsida</taxon>
        <taxon>eudicotyledons</taxon>
        <taxon>Gunneridae</taxon>
        <taxon>Pentapetalae</taxon>
        <taxon>rosids</taxon>
        <taxon>malvids</taxon>
        <taxon>Sapindales</taxon>
        <taxon>Sapindaceae</taxon>
        <taxon>Hippocastanoideae</taxon>
        <taxon>Acereae</taxon>
        <taxon>Acer</taxon>
    </lineage>
</organism>
<keyword evidence="7" id="KW-0238">DNA-binding</keyword>
<proteinExistence type="predicted"/>
<gene>
    <name evidence="13" type="ORF">LWI29_024194</name>
</gene>
<dbReference type="SUPFAM" id="SSF57667">
    <property type="entry name" value="beta-beta-alpha zinc fingers"/>
    <property type="match status" value="1"/>
</dbReference>
<keyword evidence="3" id="KW-0479">Metal-binding</keyword>
<dbReference type="PANTHER" id="PTHR46481">
    <property type="entry name" value="ZINC FINGER BED DOMAIN-CONTAINING PROTEIN 4"/>
    <property type="match status" value="1"/>
</dbReference>
<sequence length="856" mass="96944">MPPLPPRSMPPPPPPKFTSSPPTTTNSHDKKNSMNKTKSDYVPDTLVKLMEYGDDDDDEDDDPEETSEESLSSDSSFSVKLHSILLIAFRLFFRGSVNRGISFPIEMDAPIATLMPTTPITPTATDYGEPPSSETQPNKRRRKKSIVWDYFTVETVGAGCTRACCKQCKKSFAYITGSKLAGTSHLKRHITMGICPVTRQKNQQTPPPPGFKPGNATDPPKRRYRTSPGLTSIPFNQDRCSQEIAKMIIMHDYPPHIVEHPGFIDFVHTLQPQFNVVSFNTIQGDCVALYLKEKQSLMNFIREIPGRVNLTLDLWTSNQTLGYAILTGHFIDGDWNLHRRILNVVTIPSPDSDFSFNQALVVCLSDWHLESKLLTLTLDKSFSNETINRNLRGFIPVKNPLMLHGQLLIGNCYARVISRLAQDALGAMEETVKKIRESVKYVKTSDAHEERFFELKEQLQVPSTKDLFIDDQTKWNTTYHMLVAANELMEVFACLESTDPDYMIAPSMEDWKRVEILCIFLKYFLDAAIILTSSTYPTASVFYHEVSKIQLELTQASMSGDSFISNLTRPLKEAFDEYWKDCFLILAIAVVIDPRFKMKLIEFSFSRIYGEDAGIWFKAVDDGIHELFHEYIVLSLPLPDNFMEEENEGMLKTEIHLEGTTQDRTPLEGTGQEGTIGEGTQGAAQEETARGPSEDIPSQEVLYHPESHSQEVLYHQDAHCQEVASQDMHLITIGDGLSDFEVYITELTSSQPMKSELDQYLEEPLVPRTQEFDILDWWKLNQLKYPTLSRMASDILSIPLSTVTPDSVFDTTSKKIDSYRSSLRPVTLEALICAKDWLQYGSVSSEISNEIVKMEF</sequence>
<dbReference type="InterPro" id="IPR052035">
    <property type="entry name" value="ZnF_BED_domain_contain"/>
</dbReference>
<evidence type="ECO:0000256" key="9">
    <source>
        <dbReference type="ARBA" id="ARBA00023242"/>
    </source>
</evidence>
<dbReference type="AlphaFoldDB" id="A0AA39STY6"/>
<name>A0AA39STY6_ACESA</name>
<protein>
    <recommendedName>
        <fullName evidence="12">BED-type domain-containing protein</fullName>
    </recommendedName>
</protein>
<feature type="compositionally biased region" description="Basic and acidic residues" evidence="11">
    <location>
        <begin position="27"/>
        <end position="41"/>
    </location>
</feature>
<reference evidence="13" key="1">
    <citation type="journal article" date="2022" name="Plant J.">
        <title>Strategies of tolerance reflected in two North American maple genomes.</title>
        <authorList>
            <person name="McEvoy S.L."/>
            <person name="Sezen U.U."/>
            <person name="Trouern-Trend A."/>
            <person name="McMahon S.M."/>
            <person name="Schaberg P.G."/>
            <person name="Yang J."/>
            <person name="Wegrzyn J.L."/>
            <person name="Swenson N.G."/>
        </authorList>
    </citation>
    <scope>NUCLEOTIDE SEQUENCE</scope>
    <source>
        <strain evidence="13">NS2018</strain>
    </source>
</reference>
<evidence type="ECO:0000256" key="6">
    <source>
        <dbReference type="ARBA" id="ARBA00023015"/>
    </source>
</evidence>
<dbReference type="GO" id="GO:0046983">
    <property type="term" value="F:protein dimerization activity"/>
    <property type="evidence" value="ECO:0007669"/>
    <property type="project" value="InterPro"/>
</dbReference>
<dbReference type="PANTHER" id="PTHR46481:SF10">
    <property type="entry name" value="ZINC FINGER BED DOMAIN-CONTAINING PROTEIN 39"/>
    <property type="match status" value="1"/>
</dbReference>
<feature type="region of interest" description="Disordered" evidence="11">
    <location>
        <begin position="199"/>
        <end position="228"/>
    </location>
</feature>
<feature type="domain" description="BED-type" evidence="12">
    <location>
        <begin position="142"/>
        <end position="202"/>
    </location>
</feature>
<evidence type="ECO:0000256" key="1">
    <source>
        <dbReference type="ARBA" id="ARBA00004123"/>
    </source>
</evidence>
<dbReference type="GO" id="GO:0005634">
    <property type="term" value="C:nucleus"/>
    <property type="evidence" value="ECO:0007669"/>
    <property type="project" value="UniProtKB-SubCell"/>
</dbReference>
<feature type="region of interest" description="Disordered" evidence="11">
    <location>
        <begin position="658"/>
        <end position="696"/>
    </location>
</feature>
<comment type="subcellular location">
    <subcellularLocation>
        <location evidence="1">Nucleus</location>
    </subcellularLocation>
</comment>
<reference evidence="13" key="2">
    <citation type="submission" date="2023-06" db="EMBL/GenBank/DDBJ databases">
        <authorList>
            <person name="Swenson N.G."/>
            <person name="Wegrzyn J.L."/>
            <person name="Mcevoy S.L."/>
        </authorList>
    </citation>
    <scope>NUCLEOTIDE SEQUENCE</scope>
    <source>
        <strain evidence="13">NS2018</strain>
        <tissue evidence="13">Leaf</tissue>
    </source>
</reference>
<evidence type="ECO:0000256" key="4">
    <source>
        <dbReference type="ARBA" id="ARBA00022771"/>
    </source>
</evidence>
<dbReference type="Pfam" id="PF14372">
    <property type="entry name" value="hAT-like_RNase-H"/>
    <property type="match status" value="1"/>
</dbReference>
<evidence type="ECO:0000256" key="3">
    <source>
        <dbReference type="ARBA" id="ARBA00022723"/>
    </source>
</evidence>
<feature type="compositionally biased region" description="Gly residues" evidence="11">
    <location>
        <begin position="671"/>
        <end position="680"/>
    </location>
</feature>
<dbReference type="InterPro" id="IPR008906">
    <property type="entry name" value="HATC_C_dom"/>
</dbReference>
<evidence type="ECO:0000256" key="11">
    <source>
        <dbReference type="SAM" id="MobiDB-lite"/>
    </source>
</evidence>
<evidence type="ECO:0000313" key="13">
    <source>
        <dbReference type="EMBL" id="KAK0597335.1"/>
    </source>
</evidence>
<dbReference type="GO" id="GO:0008270">
    <property type="term" value="F:zinc ion binding"/>
    <property type="evidence" value="ECO:0007669"/>
    <property type="project" value="UniProtKB-KW"/>
</dbReference>
<dbReference type="EMBL" id="JAUESC010000004">
    <property type="protein sequence ID" value="KAK0597335.1"/>
    <property type="molecule type" value="Genomic_DNA"/>
</dbReference>
<evidence type="ECO:0000256" key="10">
    <source>
        <dbReference type="PROSITE-ProRule" id="PRU00027"/>
    </source>
</evidence>
<dbReference type="PROSITE" id="PS50808">
    <property type="entry name" value="ZF_BED"/>
    <property type="match status" value="1"/>
</dbReference>
<dbReference type="SUPFAM" id="SSF53098">
    <property type="entry name" value="Ribonuclease H-like"/>
    <property type="match status" value="1"/>
</dbReference>
<evidence type="ECO:0000259" key="12">
    <source>
        <dbReference type="PROSITE" id="PS50808"/>
    </source>
</evidence>
<accession>A0AA39STY6</accession>
<keyword evidence="14" id="KW-1185">Reference proteome</keyword>
<dbReference type="InterPro" id="IPR036236">
    <property type="entry name" value="Znf_C2H2_sf"/>
</dbReference>
<keyword evidence="8" id="KW-0804">Transcription</keyword>
<keyword evidence="4 10" id="KW-0863">Zinc-finger</keyword>
<dbReference type="Proteomes" id="UP001168877">
    <property type="component" value="Unassembled WGS sequence"/>
</dbReference>
<feature type="compositionally biased region" description="Pro residues" evidence="11">
    <location>
        <begin position="1"/>
        <end position="16"/>
    </location>
</feature>
<dbReference type="GO" id="GO:0003677">
    <property type="term" value="F:DNA binding"/>
    <property type="evidence" value="ECO:0007669"/>
    <property type="project" value="UniProtKB-KW"/>
</dbReference>
<evidence type="ECO:0000256" key="2">
    <source>
        <dbReference type="ARBA" id="ARBA00011738"/>
    </source>
</evidence>
<feature type="region of interest" description="Disordered" evidence="11">
    <location>
        <begin position="116"/>
        <end position="141"/>
    </location>
</feature>
<keyword evidence="5" id="KW-0862">Zinc</keyword>
<comment type="caution">
    <text evidence="13">The sequence shown here is derived from an EMBL/GenBank/DDBJ whole genome shotgun (WGS) entry which is preliminary data.</text>
</comment>
<dbReference type="SMART" id="SM00614">
    <property type="entry name" value="ZnF_BED"/>
    <property type="match status" value="1"/>
</dbReference>
<dbReference type="InterPro" id="IPR003656">
    <property type="entry name" value="Znf_BED"/>
</dbReference>
<feature type="compositionally biased region" description="Acidic residues" evidence="11">
    <location>
        <begin position="52"/>
        <end position="68"/>
    </location>
</feature>
<evidence type="ECO:0000313" key="14">
    <source>
        <dbReference type="Proteomes" id="UP001168877"/>
    </source>
</evidence>
<dbReference type="InterPro" id="IPR025525">
    <property type="entry name" value="hAT-like_transposase_RNase-H"/>
</dbReference>